<evidence type="ECO:0000256" key="3">
    <source>
        <dbReference type="ARBA" id="ARBA00023242"/>
    </source>
</evidence>
<organism evidence="7 8">
    <name type="scientific">Rehmannia glutinosa</name>
    <name type="common">Chinese foxglove</name>
    <dbReference type="NCBI Taxonomy" id="99300"/>
    <lineage>
        <taxon>Eukaryota</taxon>
        <taxon>Viridiplantae</taxon>
        <taxon>Streptophyta</taxon>
        <taxon>Embryophyta</taxon>
        <taxon>Tracheophyta</taxon>
        <taxon>Spermatophyta</taxon>
        <taxon>Magnoliopsida</taxon>
        <taxon>eudicotyledons</taxon>
        <taxon>Gunneridae</taxon>
        <taxon>Pentapetalae</taxon>
        <taxon>asterids</taxon>
        <taxon>lamiids</taxon>
        <taxon>Lamiales</taxon>
        <taxon>Orobanchaceae</taxon>
        <taxon>Rehmannieae</taxon>
        <taxon>Rehmannia</taxon>
    </lineage>
</organism>
<feature type="compositionally biased region" description="Basic and acidic residues" evidence="4">
    <location>
        <begin position="208"/>
        <end position="221"/>
    </location>
</feature>
<feature type="compositionally biased region" description="Basic and acidic residues" evidence="4">
    <location>
        <begin position="342"/>
        <end position="353"/>
    </location>
</feature>
<feature type="compositionally biased region" description="Basic and acidic residues" evidence="4">
    <location>
        <begin position="233"/>
        <end position="259"/>
    </location>
</feature>
<accession>A0ABR0UBN3</accession>
<feature type="domain" description="Ribosomal RNA-processing protein 14/surfeit locus protein 6 C-terminal" evidence="5">
    <location>
        <begin position="152"/>
        <end position="329"/>
    </location>
</feature>
<feature type="region of interest" description="Disordered" evidence="4">
    <location>
        <begin position="78"/>
        <end position="267"/>
    </location>
</feature>
<evidence type="ECO:0000259" key="6">
    <source>
        <dbReference type="Pfam" id="PF15459"/>
    </source>
</evidence>
<feature type="compositionally biased region" description="Polar residues" evidence="4">
    <location>
        <begin position="96"/>
        <end position="113"/>
    </location>
</feature>
<feature type="domain" description="Ribosomal RNA-processing protein 14 N-terminal" evidence="6">
    <location>
        <begin position="33"/>
        <end position="94"/>
    </location>
</feature>
<feature type="compositionally biased region" description="Acidic residues" evidence="4">
    <location>
        <begin position="196"/>
        <end position="207"/>
    </location>
</feature>
<reference evidence="7 8" key="1">
    <citation type="journal article" date="2021" name="Comput. Struct. Biotechnol. J.">
        <title>De novo genome assembly of the potent medicinal plant Rehmannia glutinosa using nanopore technology.</title>
        <authorList>
            <person name="Ma L."/>
            <person name="Dong C."/>
            <person name="Song C."/>
            <person name="Wang X."/>
            <person name="Zheng X."/>
            <person name="Niu Y."/>
            <person name="Chen S."/>
            <person name="Feng W."/>
        </authorList>
    </citation>
    <scope>NUCLEOTIDE SEQUENCE [LARGE SCALE GENOMIC DNA]</scope>
    <source>
        <strain evidence="7">DH-2019</strain>
    </source>
</reference>
<comment type="caution">
    <text evidence="7">The sequence shown here is derived from an EMBL/GenBank/DDBJ whole genome shotgun (WGS) entry which is preliminary data.</text>
</comment>
<evidence type="ECO:0000313" key="8">
    <source>
        <dbReference type="Proteomes" id="UP001318860"/>
    </source>
</evidence>
<evidence type="ECO:0000313" key="7">
    <source>
        <dbReference type="EMBL" id="KAK6119949.1"/>
    </source>
</evidence>
<dbReference type="PANTHER" id="PTHR14369:SF0">
    <property type="entry name" value="SURFEIT LOCUS PROTEIN 6"/>
    <property type="match status" value="1"/>
</dbReference>
<feature type="compositionally biased region" description="Basic residues" evidence="4">
    <location>
        <begin position="326"/>
        <end position="338"/>
    </location>
</feature>
<evidence type="ECO:0000256" key="4">
    <source>
        <dbReference type="SAM" id="MobiDB-lite"/>
    </source>
</evidence>
<feature type="compositionally biased region" description="Basic and acidic residues" evidence="4">
    <location>
        <begin position="291"/>
        <end position="325"/>
    </location>
</feature>
<evidence type="ECO:0000259" key="5">
    <source>
        <dbReference type="Pfam" id="PF04935"/>
    </source>
</evidence>
<dbReference type="InterPro" id="IPR007019">
    <property type="entry name" value="SURF6"/>
</dbReference>
<feature type="region of interest" description="Disordered" evidence="4">
    <location>
        <begin position="280"/>
        <end position="353"/>
    </location>
</feature>
<dbReference type="EMBL" id="JABTTQ020003106">
    <property type="protein sequence ID" value="KAK6119949.1"/>
    <property type="molecule type" value="Genomic_DNA"/>
</dbReference>
<feature type="compositionally biased region" description="Acidic residues" evidence="4">
    <location>
        <begin position="115"/>
        <end position="127"/>
    </location>
</feature>
<comment type="subcellular location">
    <subcellularLocation>
        <location evidence="1">Nucleus</location>
    </subcellularLocation>
</comment>
<protein>
    <submittedName>
        <fullName evidence="7">Uncharacterized protein</fullName>
    </submittedName>
</protein>
<dbReference type="Pfam" id="PF04935">
    <property type="entry name" value="SURF6"/>
    <property type="match status" value="1"/>
</dbReference>
<keyword evidence="8" id="KW-1185">Reference proteome</keyword>
<dbReference type="InterPro" id="IPR029188">
    <property type="entry name" value="Rrp14_N"/>
</dbReference>
<evidence type="ECO:0000256" key="1">
    <source>
        <dbReference type="ARBA" id="ARBA00004123"/>
    </source>
</evidence>
<feature type="compositionally biased region" description="Basic and acidic residues" evidence="4">
    <location>
        <begin position="136"/>
        <end position="195"/>
    </location>
</feature>
<keyword evidence="3" id="KW-0539">Nucleus</keyword>
<dbReference type="Pfam" id="PF15459">
    <property type="entry name" value="RRP14"/>
    <property type="match status" value="1"/>
</dbReference>
<sequence length="353" mass="40964">MKKKQKRTCPTPAADTAAASLAADFSVDLESMINSHSKFFDHLVELIPARFYLSNDDSESKPWYQGLSKAAKASLKQQSKQNIKLARRNRFDPDSEPSSTLDLLQQQQISKTPQPDEENFANLEDDESRPNPIAAEENKEKSVTYEELRERLRRKIELLRGNRGEKKTYEKKMKYDGKKRKRDDESDGGKSGEGEHLDEDDDGEEIIEYGKVKLGDEDEGKHVKKNKKGKLSKAKELELAKKSQEAKRENPSVAERESWKAAANRAMGVKVHDDARLIKESMRREKRKKEKNAEKWKERVESQEKMKEERQKKRKDNIVGRINEKKMRKIAKREKKLMRPGFEGRKEGYITKE</sequence>
<name>A0ABR0UBN3_REHGL</name>
<evidence type="ECO:0000256" key="2">
    <source>
        <dbReference type="ARBA" id="ARBA00005904"/>
    </source>
</evidence>
<feature type="compositionally biased region" description="Basic residues" evidence="4">
    <location>
        <begin position="222"/>
        <end position="232"/>
    </location>
</feature>
<gene>
    <name evidence="7" type="ORF">DH2020_046307</name>
</gene>
<comment type="similarity">
    <text evidence="2">Belongs to the SURF6 family.</text>
</comment>
<dbReference type="PANTHER" id="PTHR14369">
    <property type="entry name" value="SURFEIT LOCUS PROTEIN 6"/>
    <property type="match status" value="1"/>
</dbReference>
<proteinExistence type="inferred from homology"/>
<dbReference type="InterPro" id="IPR029190">
    <property type="entry name" value="Rrp14/SURF6_C"/>
</dbReference>
<dbReference type="Proteomes" id="UP001318860">
    <property type="component" value="Unassembled WGS sequence"/>
</dbReference>